<dbReference type="Gene3D" id="2.40.170.20">
    <property type="entry name" value="TonB-dependent receptor, beta-barrel domain"/>
    <property type="match status" value="1"/>
</dbReference>
<keyword evidence="3" id="KW-0998">Cell outer membrane</keyword>
<protein>
    <submittedName>
        <fullName evidence="7">TonB-dependent receptor</fullName>
    </submittedName>
</protein>
<evidence type="ECO:0000313" key="7">
    <source>
        <dbReference type="EMBL" id="MFC7292696.1"/>
    </source>
</evidence>
<dbReference type="NCBIfam" id="TIGR01782">
    <property type="entry name" value="TonB-Xanth-Caul"/>
    <property type="match status" value="1"/>
</dbReference>
<evidence type="ECO:0000313" key="8">
    <source>
        <dbReference type="Proteomes" id="UP001596492"/>
    </source>
</evidence>
<dbReference type="PANTHER" id="PTHR40980">
    <property type="entry name" value="PLUG DOMAIN-CONTAINING PROTEIN"/>
    <property type="match status" value="1"/>
</dbReference>
<accession>A0ABW2IPC9</accession>
<evidence type="ECO:0000256" key="1">
    <source>
        <dbReference type="ARBA" id="ARBA00004442"/>
    </source>
</evidence>
<keyword evidence="2 4" id="KW-0472">Membrane</keyword>
<gene>
    <name evidence="7" type="ORF">ACFQS8_13775</name>
</gene>
<dbReference type="Pfam" id="PF00593">
    <property type="entry name" value="TonB_dep_Rec_b-barrel"/>
    <property type="match status" value="1"/>
</dbReference>
<comment type="caution">
    <text evidence="7">The sequence shown here is derived from an EMBL/GenBank/DDBJ whole genome shotgun (WGS) entry which is preliminary data.</text>
</comment>
<dbReference type="InterPro" id="IPR010104">
    <property type="entry name" value="TonB_rcpt_bac"/>
</dbReference>
<dbReference type="InterPro" id="IPR037066">
    <property type="entry name" value="Plug_dom_sf"/>
</dbReference>
<keyword evidence="4" id="KW-0798">TonB box</keyword>
<keyword evidence="8" id="KW-1185">Reference proteome</keyword>
<dbReference type="PANTHER" id="PTHR40980:SF3">
    <property type="entry name" value="TONB-DEPENDENT RECEPTOR-LIKE BETA-BARREL DOMAIN-CONTAINING PROTEIN"/>
    <property type="match status" value="1"/>
</dbReference>
<dbReference type="SUPFAM" id="SSF56935">
    <property type="entry name" value="Porins"/>
    <property type="match status" value="1"/>
</dbReference>
<comment type="subcellular location">
    <subcellularLocation>
        <location evidence="1 4">Cell outer membrane</location>
    </subcellularLocation>
</comment>
<organism evidence="7 8">
    <name type="scientific">Hirschia litorea</name>
    <dbReference type="NCBI Taxonomy" id="1199156"/>
    <lineage>
        <taxon>Bacteria</taxon>
        <taxon>Pseudomonadati</taxon>
        <taxon>Pseudomonadota</taxon>
        <taxon>Alphaproteobacteria</taxon>
        <taxon>Hyphomonadales</taxon>
        <taxon>Hyphomonadaceae</taxon>
        <taxon>Hirschia</taxon>
    </lineage>
</organism>
<dbReference type="Proteomes" id="UP001596492">
    <property type="component" value="Unassembled WGS sequence"/>
</dbReference>
<dbReference type="Pfam" id="PF07715">
    <property type="entry name" value="Plug"/>
    <property type="match status" value="1"/>
</dbReference>
<dbReference type="CDD" id="cd01347">
    <property type="entry name" value="ligand_gated_channel"/>
    <property type="match status" value="1"/>
</dbReference>
<dbReference type="InterPro" id="IPR000531">
    <property type="entry name" value="Beta-barrel_TonB"/>
</dbReference>
<evidence type="ECO:0000259" key="6">
    <source>
        <dbReference type="Pfam" id="PF07715"/>
    </source>
</evidence>
<dbReference type="Gene3D" id="3.55.50.30">
    <property type="match status" value="1"/>
</dbReference>
<dbReference type="InterPro" id="IPR036942">
    <property type="entry name" value="Beta-barrel_TonB_sf"/>
</dbReference>
<dbReference type="InterPro" id="IPR012910">
    <property type="entry name" value="Plug_dom"/>
</dbReference>
<evidence type="ECO:0000256" key="3">
    <source>
        <dbReference type="ARBA" id="ARBA00023237"/>
    </source>
</evidence>
<sequence length="1006" mass="108644">MSASAQSVDTRYEFSIDGGTLGSVMDTVHEITGVELLFSNDLVPVDGLNPVKGQFTVTEALEIMLQGTGLSSGLTERGMVVITRKTGAKAPFGETEDVNKQIRQSLLAGAAAAAVTLGHQQALAQEAPEQVVADTERKLDTIVITGIRASLEQAVDKKRNSNVIADVISATDLGRFPDENVAESLQRVTGVQIQRLRGEGSRVSIRGLPPVFTSTTLNGRNLASAFALNNLEAASRSFEFSALPSEFVNSLEVYKSPMASIQEGGLSGTVIIRTPSPLDIGKRQISLSAQGAHESNSGEIAPRVAGIYSDVFADGKVGVTFGGAFSQRDSESHATLSRGFRKSREYTQNILLLERFEEEKERMSLLGKVEWEPVDSMRLYADAFYTSLDNTSVRSAAAYNFGNTIGRVRPGSPEQKVPELTQQENVNGTLLHTKLGLTNVEMRPGGRVQVRDGETLGVSTGGKYEVGDWQFSGEIGFSTSEQSADGLNLLTRGYIPQAAYDATVDSDVSSLILDEASQAYADDPNNYEFLNFFGEFGSKIEDEIFNAKFDATRDLDLGFESAFKFGAAFSEQNQTGIYRRLDINQDVIADLLNLSRNEAGNYSAASLVELVDAGGGSFLDAYEGGARVPSLFMGSRARDIVNSLDRGTLAQLGTVSEDTAAAIDVTEKIMSVYGQMDFASNDHRISGNFGVRLVNTDQTTRGFAPDLTGITIEPDGGALIKIPPGAPVTVSRDYLDILPSANLQIELTDDLVARVAASRTMARPNLGQISPSTTASNVPPTINRNNPMLDPFRSNNFDMALEWYFDDASILSATFFHKDLVSLIEKDTSIENLTITEILGDGTRNQISEEFIVNSIVNGDGVNVQGVELTFQHSFSNLPGLLANTGALLNYTYIDNSDPDKVVGASANNFNASGYYEGDHLSLRLSYTWRDEYLVNDGAQEGFGQFIEAGGVLDGNITYDINENFSMVLEGINLLDEPIGSFDGNGFPAVFEDNGRRILFGAKAKF</sequence>
<dbReference type="RefSeq" id="WP_382168337.1">
    <property type="nucleotide sequence ID" value="NZ_JBHTBR010000005.1"/>
</dbReference>
<dbReference type="Gene3D" id="2.170.130.10">
    <property type="entry name" value="TonB-dependent receptor, plug domain"/>
    <property type="match status" value="1"/>
</dbReference>
<dbReference type="EMBL" id="JBHTBR010000005">
    <property type="protein sequence ID" value="MFC7292696.1"/>
    <property type="molecule type" value="Genomic_DNA"/>
</dbReference>
<feature type="domain" description="TonB-dependent receptor plug" evidence="6">
    <location>
        <begin position="158"/>
        <end position="265"/>
    </location>
</feature>
<reference evidence="8" key="1">
    <citation type="journal article" date="2019" name="Int. J. Syst. Evol. Microbiol.">
        <title>The Global Catalogue of Microorganisms (GCM) 10K type strain sequencing project: providing services to taxonomists for standard genome sequencing and annotation.</title>
        <authorList>
            <consortium name="The Broad Institute Genomics Platform"/>
            <consortium name="The Broad Institute Genome Sequencing Center for Infectious Disease"/>
            <person name="Wu L."/>
            <person name="Ma J."/>
        </authorList>
    </citation>
    <scope>NUCLEOTIDE SEQUENCE [LARGE SCALE GENOMIC DNA]</scope>
    <source>
        <strain evidence="8">CCUG 51308</strain>
    </source>
</reference>
<comment type="similarity">
    <text evidence="4">Belongs to the TonB-dependent receptor family.</text>
</comment>
<evidence type="ECO:0000256" key="4">
    <source>
        <dbReference type="RuleBase" id="RU003357"/>
    </source>
</evidence>
<keyword evidence="7" id="KW-0675">Receptor</keyword>
<evidence type="ECO:0000256" key="2">
    <source>
        <dbReference type="ARBA" id="ARBA00023136"/>
    </source>
</evidence>
<feature type="domain" description="TonB-dependent receptor-like beta-barrel" evidence="5">
    <location>
        <begin position="510"/>
        <end position="974"/>
    </location>
</feature>
<proteinExistence type="inferred from homology"/>
<evidence type="ECO:0000259" key="5">
    <source>
        <dbReference type="Pfam" id="PF00593"/>
    </source>
</evidence>
<name>A0ABW2IPC9_9PROT</name>